<gene>
    <name evidence="2" type="ORF">FAES_3231</name>
</gene>
<evidence type="ECO:0000313" key="3">
    <source>
        <dbReference type="Proteomes" id="UP000011058"/>
    </source>
</evidence>
<dbReference type="RefSeq" id="WP_015332339.1">
    <property type="nucleotide sequence ID" value="NC_020054.1"/>
</dbReference>
<evidence type="ECO:0000313" key="2">
    <source>
        <dbReference type="EMBL" id="CCH01240.1"/>
    </source>
</evidence>
<reference evidence="2 3" key="1">
    <citation type="journal article" date="2012" name="J. Bacteriol.">
        <title>Genome Sequence of Fibrella aestuarina BUZ 2T, a Filamentous Marine Bacterium.</title>
        <authorList>
            <person name="Filippini M."/>
            <person name="Qi W."/>
            <person name="Blom J."/>
            <person name="Goesmann A."/>
            <person name="Smits T.H."/>
            <person name="Bagheri H.C."/>
        </authorList>
    </citation>
    <scope>NUCLEOTIDE SEQUENCE [LARGE SCALE GENOMIC DNA]</scope>
    <source>
        <strain evidence="3">BUZ 2T</strain>
    </source>
</reference>
<organism evidence="2 3">
    <name type="scientific">Fibrella aestuarina BUZ 2</name>
    <dbReference type="NCBI Taxonomy" id="1166018"/>
    <lineage>
        <taxon>Bacteria</taxon>
        <taxon>Pseudomonadati</taxon>
        <taxon>Bacteroidota</taxon>
        <taxon>Cytophagia</taxon>
        <taxon>Cytophagales</taxon>
        <taxon>Spirosomataceae</taxon>
        <taxon>Fibrella</taxon>
    </lineage>
</organism>
<keyword evidence="3" id="KW-1185">Reference proteome</keyword>
<dbReference type="KEGG" id="fae:FAES_3231"/>
<dbReference type="EMBL" id="HE796683">
    <property type="protein sequence ID" value="CCH01240.1"/>
    <property type="molecule type" value="Genomic_DNA"/>
</dbReference>
<name>I0KAT7_9BACT</name>
<keyword evidence="1" id="KW-1133">Transmembrane helix</keyword>
<dbReference type="HOGENOM" id="CLU_1308595_0_0_10"/>
<accession>I0KAT7</accession>
<keyword evidence="1" id="KW-0812">Transmembrane</keyword>
<protein>
    <submittedName>
        <fullName evidence="2">Uncharacterized protein</fullName>
    </submittedName>
</protein>
<dbReference type="Proteomes" id="UP000011058">
    <property type="component" value="Chromosome"/>
</dbReference>
<dbReference type="TCDB" id="1.M.1.3.30">
    <property type="family name" value="the rz/rz1 spanin1 (rz(1)) family"/>
</dbReference>
<dbReference type="STRING" id="1166018.FAES_3231"/>
<sequence>MNWWKAGFFALLAGIATYAVVILLPDARKALKRAQGSEDELATKVDQLSRQFDSVNAQLRMKDQQLSAVKLAGQQTDEQQALTRLAALYRADHADVLNLTRQIITDLYRTQYLTARDTGQTTRNTFTPVQQQALAARLEVCDSCEVRHRQSRLALAVAGEQNRQQADTISAFRKHAQEGKQLTRRKPPALIRWTSPWVREVWEHAQHPPP</sequence>
<feature type="transmembrane region" description="Helical" evidence="1">
    <location>
        <begin position="6"/>
        <end position="24"/>
    </location>
</feature>
<keyword evidence="1" id="KW-0472">Membrane</keyword>
<evidence type="ECO:0000256" key="1">
    <source>
        <dbReference type="SAM" id="Phobius"/>
    </source>
</evidence>
<proteinExistence type="predicted"/>
<dbReference type="AlphaFoldDB" id="I0KAT7"/>